<dbReference type="InterPro" id="IPR027417">
    <property type="entry name" value="P-loop_NTPase"/>
</dbReference>
<dbReference type="Gene3D" id="3.40.50.300">
    <property type="entry name" value="P-loop containing nucleotide triphosphate hydrolases"/>
    <property type="match status" value="1"/>
</dbReference>
<name>A0AAD5MIK9_PARTN</name>
<dbReference type="AlphaFoldDB" id="A0AAD5MIK9"/>
<protein>
    <submittedName>
        <fullName evidence="1">Uncharacterized protein</fullName>
    </submittedName>
</protein>
<dbReference type="Proteomes" id="UP001196413">
    <property type="component" value="Unassembled WGS sequence"/>
</dbReference>
<dbReference type="EMBL" id="JAHQIW010000487">
    <property type="protein sequence ID" value="KAJ1348361.1"/>
    <property type="molecule type" value="Genomic_DNA"/>
</dbReference>
<proteinExistence type="predicted"/>
<organism evidence="1 2">
    <name type="scientific">Parelaphostrongylus tenuis</name>
    <name type="common">Meningeal worm</name>
    <dbReference type="NCBI Taxonomy" id="148309"/>
    <lineage>
        <taxon>Eukaryota</taxon>
        <taxon>Metazoa</taxon>
        <taxon>Ecdysozoa</taxon>
        <taxon>Nematoda</taxon>
        <taxon>Chromadorea</taxon>
        <taxon>Rhabditida</taxon>
        <taxon>Rhabditina</taxon>
        <taxon>Rhabditomorpha</taxon>
        <taxon>Strongyloidea</taxon>
        <taxon>Metastrongylidae</taxon>
        <taxon>Parelaphostrongylus</taxon>
    </lineage>
</organism>
<reference evidence="1" key="1">
    <citation type="submission" date="2021-06" db="EMBL/GenBank/DDBJ databases">
        <title>Parelaphostrongylus tenuis whole genome reference sequence.</title>
        <authorList>
            <person name="Garwood T.J."/>
            <person name="Larsen P.A."/>
            <person name="Fountain-Jones N.M."/>
            <person name="Garbe J.R."/>
            <person name="Macchietto M.G."/>
            <person name="Kania S.A."/>
            <person name="Gerhold R.W."/>
            <person name="Richards J.E."/>
            <person name="Wolf T.M."/>
        </authorList>
    </citation>
    <scope>NUCLEOTIDE SEQUENCE</scope>
    <source>
        <strain evidence="1">MNPRO001-30</strain>
        <tissue evidence="1">Meninges</tissue>
    </source>
</reference>
<evidence type="ECO:0000313" key="2">
    <source>
        <dbReference type="Proteomes" id="UP001196413"/>
    </source>
</evidence>
<accession>A0AAD5MIK9</accession>
<keyword evidence="2" id="KW-1185">Reference proteome</keyword>
<gene>
    <name evidence="1" type="ORF">KIN20_003650</name>
</gene>
<evidence type="ECO:0000313" key="1">
    <source>
        <dbReference type="EMBL" id="KAJ1348361.1"/>
    </source>
</evidence>
<sequence length="56" mass="6536">MSVIKRLSRNKLCNKFNFVSVNAMELIDPRKIFVEIFNQLVDKPVSNFVRKQHVGS</sequence>
<comment type="caution">
    <text evidence="1">The sequence shown here is derived from an EMBL/GenBank/DDBJ whole genome shotgun (WGS) entry which is preliminary data.</text>
</comment>